<proteinExistence type="predicted"/>
<organism evidence="1 2">
    <name type="scientific">Penicillium atrosanguineum</name>
    <dbReference type="NCBI Taxonomy" id="1132637"/>
    <lineage>
        <taxon>Eukaryota</taxon>
        <taxon>Fungi</taxon>
        <taxon>Dikarya</taxon>
        <taxon>Ascomycota</taxon>
        <taxon>Pezizomycotina</taxon>
        <taxon>Eurotiomycetes</taxon>
        <taxon>Eurotiomycetidae</taxon>
        <taxon>Eurotiales</taxon>
        <taxon>Aspergillaceae</taxon>
        <taxon>Penicillium</taxon>
    </lineage>
</organism>
<reference evidence="1" key="1">
    <citation type="submission" date="2022-12" db="EMBL/GenBank/DDBJ databases">
        <authorList>
            <person name="Petersen C."/>
        </authorList>
    </citation>
    <scope>NUCLEOTIDE SEQUENCE</scope>
    <source>
        <strain evidence="1">IBT 21472</strain>
    </source>
</reference>
<comment type="caution">
    <text evidence="1">The sequence shown here is derived from an EMBL/GenBank/DDBJ whole genome shotgun (WGS) entry which is preliminary data.</text>
</comment>
<reference evidence="1" key="2">
    <citation type="journal article" date="2023" name="IMA Fungus">
        <title>Comparative genomic study of the Penicillium genus elucidates a diverse pangenome and 15 lateral gene transfer events.</title>
        <authorList>
            <person name="Petersen C."/>
            <person name="Sorensen T."/>
            <person name="Nielsen M.R."/>
            <person name="Sondergaard T.E."/>
            <person name="Sorensen J.L."/>
            <person name="Fitzpatrick D.A."/>
            <person name="Frisvad J.C."/>
            <person name="Nielsen K.L."/>
        </authorList>
    </citation>
    <scope>NUCLEOTIDE SEQUENCE</scope>
    <source>
        <strain evidence="1">IBT 21472</strain>
    </source>
</reference>
<dbReference type="SUPFAM" id="SSF55729">
    <property type="entry name" value="Acyl-CoA N-acyltransferases (Nat)"/>
    <property type="match status" value="1"/>
</dbReference>
<name>A0A9W9LAU8_9EURO</name>
<dbReference type="EMBL" id="JAPZBO010000007">
    <property type="protein sequence ID" value="KAJ5311635.1"/>
    <property type="molecule type" value="Genomic_DNA"/>
</dbReference>
<dbReference type="AlphaFoldDB" id="A0A9W9LAU8"/>
<dbReference type="OrthoDB" id="630895at2759"/>
<gene>
    <name evidence="1" type="ORF">N7476_007495</name>
</gene>
<dbReference type="InterPro" id="IPR016181">
    <property type="entry name" value="Acyl_CoA_acyltransferase"/>
</dbReference>
<protein>
    <submittedName>
        <fullName evidence="1">N-acetyltransferase GNAT family</fullName>
    </submittedName>
</protein>
<evidence type="ECO:0000313" key="2">
    <source>
        <dbReference type="Proteomes" id="UP001147746"/>
    </source>
</evidence>
<evidence type="ECO:0000313" key="1">
    <source>
        <dbReference type="EMBL" id="KAJ5311635.1"/>
    </source>
</evidence>
<sequence length="68" mass="8046">MEPIPPLVFRTDRLELRLLVDSDAEGMYDIRSREETMKHRKVPDTDISDTREWIRAFSTSNLKIGYAY</sequence>
<dbReference type="Proteomes" id="UP001147746">
    <property type="component" value="Unassembled WGS sequence"/>
</dbReference>
<accession>A0A9W9LAU8</accession>
<keyword evidence="2" id="KW-1185">Reference proteome</keyword>
<dbReference type="Gene3D" id="3.40.630.30">
    <property type="match status" value="1"/>
</dbReference>